<sequence>MKKTPPTLPDLQARVDAWINQWDEGYFSPLSNLARLTEELGELARAINHLHGDKPPKSTEGKGDPAEELADMLFVILALANSLDIDLDEALNQVFKKYNVRDAGRFTPREP</sequence>
<protein>
    <submittedName>
        <fullName evidence="2">Nucleotide pyrophosphohydrolase</fullName>
    </submittedName>
</protein>
<keyword evidence="2" id="KW-0378">Hydrolase</keyword>
<dbReference type="PANTHER" id="PTHR42692:SF1">
    <property type="entry name" value="NUCLEOTIDE PYROPHOSPHOHYDROLASE"/>
    <property type="match status" value="1"/>
</dbReference>
<feature type="domain" description="NTP pyrophosphohydrolase MazG-like" evidence="1">
    <location>
        <begin position="27"/>
        <end position="106"/>
    </location>
</feature>
<dbReference type="OrthoDB" id="9807397at2"/>
<reference evidence="2 3" key="1">
    <citation type="submission" date="2019-08" db="EMBL/GenBank/DDBJ databases">
        <title>Bradymonadales sp. TMQ4.</title>
        <authorList>
            <person name="Liang Q."/>
        </authorList>
    </citation>
    <scope>NUCLEOTIDE SEQUENCE [LARGE SCALE GENOMIC DNA]</scope>
    <source>
        <strain evidence="2 3">TMQ4</strain>
    </source>
</reference>
<organism evidence="2 3">
    <name type="scientific">Lujinxingia vulgaris</name>
    <dbReference type="NCBI Taxonomy" id="2600176"/>
    <lineage>
        <taxon>Bacteria</taxon>
        <taxon>Deltaproteobacteria</taxon>
        <taxon>Bradymonadales</taxon>
        <taxon>Lujinxingiaceae</taxon>
        <taxon>Lujinxingia</taxon>
    </lineage>
</organism>
<evidence type="ECO:0000313" key="2">
    <source>
        <dbReference type="EMBL" id="TXD37559.1"/>
    </source>
</evidence>
<dbReference type="EMBL" id="VOSM01000003">
    <property type="protein sequence ID" value="TXD37559.1"/>
    <property type="molecule type" value="Genomic_DNA"/>
</dbReference>
<dbReference type="RefSeq" id="WP_146980715.1">
    <property type="nucleotide sequence ID" value="NZ_VOSM01000003.1"/>
</dbReference>
<dbReference type="CDD" id="cd11531">
    <property type="entry name" value="NTP-PPase_BsYpjD"/>
    <property type="match status" value="1"/>
</dbReference>
<dbReference type="PIRSF" id="PIRSF029904">
    <property type="entry name" value="UCP029904_pph"/>
    <property type="match status" value="1"/>
</dbReference>
<evidence type="ECO:0000313" key="3">
    <source>
        <dbReference type="Proteomes" id="UP000321412"/>
    </source>
</evidence>
<dbReference type="InterPro" id="IPR012359">
    <property type="entry name" value="MazG-related_YpjD"/>
</dbReference>
<keyword evidence="3" id="KW-1185">Reference proteome</keyword>
<dbReference type="AlphaFoldDB" id="A0A5C6XIZ9"/>
<comment type="caution">
    <text evidence="2">The sequence shown here is derived from an EMBL/GenBank/DDBJ whole genome shotgun (WGS) entry which is preliminary data.</text>
</comment>
<dbReference type="GO" id="GO:0016787">
    <property type="term" value="F:hydrolase activity"/>
    <property type="evidence" value="ECO:0007669"/>
    <property type="project" value="UniProtKB-KW"/>
</dbReference>
<dbReference type="InterPro" id="IPR047046">
    <property type="entry name" value="YpjD/YvdC"/>
</dbReference>
<accession>A0A5C6XIZ9</accession>
<dbReference type="Pfam" id="PF03819">
    <property type="entry name" value="MazG"/>
    <property type="match status" value="1"/>
</dbReference>
<dbReference type="InterPro" id="IPR004518">
    <property type="entry name" value="MazG-like_dom"/>
</dbReference>
<dbReference type="Gene3D" id="1.10.287.1080">
    <property type="entry name" value="MazG-like"/>
    <property type="match status" value="1"/>
</dbReference>
<gene>
    <name evidence="2" type="ORF">FRC98_07665</name>
</gene>
<proteinExistence type="predicted"/>
<name>A0A5C6XIZ9_9DELT</name>
<evidence type="ECO:0000259" key="1">
    <source>
        <dbReference type="Pfam" id="PF03819"/>
    </source>
</evidence>
<dbReference type="PANTHER" id="PTHR42692">
    <property type="entry name" value="NUCLEOTIDE PYROPHOSPHOHYDROLASE"/>
    <property type="match status" value="1"/>
</dbReference>
<dbReference type="Proteomes" id="UP000321412">
    <property type="component" value="Unassembled WGS sequence"/>
</dbReference>
<dbReference type="SUPFAM" id="SSF101386">
    <property type="entry name" value="all-alpha NTP pyrophosphatases"/>
    <property type="match status" value="1"/>
</dbReference>